<protein>
    <submittedName>
        <fullName evidence="1">Uncharacterized protein</fullName>
    </submittedName>
</protein>
<proteinExistence type="predicted"/>
<keyword evidence="2" id="KW-1185">Reference proteome</keyword>
<name>A0AAV2I8R6_LYMST</name>
<sequence length="72" mass="7757">LQITLLKQNIGSIFCPPGSSSLDSKPSSMRAGTSKKLSEEIKNGDEMLNSVLNPKFLEMHNAQVLCGPIKLA</sequence>
<evidence type="ECO:0000313" key="2">
    <source>
        <dbReference type="Proteomes" id="UP001497497"/>
    </source>
</evidence>
<comment type="caution">
    <text evidence="1">The sequence shown here is derived from an EMBL/GenBank/DDBJ whole genome shotgun (WGS) entry which is preliminary data.</text>
</comment>
<gene>
    <name evidence="1" type="ORF">GSLYS_00016147001</name>
</gene>
<reference evidence="1 2" key="1">
    <citation type="submission" date="2024-04" db="EMBL/GenBank/DDBJ databases">
        <authorList>
            <consortium name="Genoscope - CEA"/>
            <person name="William W."/>
        </authorList>
    </citation>
    <scope>NUCLEOTIDE SEQUENCE [LARGE SCALE GENOMIC DNA]</scope>
</reference>
<dbReference type="AlphaFoldDB" id="A0AAV2I8R6"/>
<feature type="non-terminal residue" evidence="1">
    <location>
        <position position="72"/>
    </location>
</feature>
<organism evidence="1 2">
    <name type="scientific">Lymnaea stagnalis</name>
    <name type="common">Great pond snail</name>
    <name type="synonym">Helix stagnalis</name>
    <dbReference type="NCBI Taxonomy" id="6523"/>
    <lineage>
        <taxon>Eukaryota</taxon>
        <taxon>Metazoa</taxon>
        <taxon>Spiralia</taxon>
        <taxon>Lophotrochozoa</taxon>
        <taxon>Mollusca</taxon>
        <taxon>Gastropoda</taxon>
        <taxon>Heterobranchia</taxon>
        <taxon>Euthyneura</taxon>
        <taxon>Panpulmonata</taxon>
        <taxon>Hygrophila</taxon>
        <taxon>Lymnaeoidea</taxon>
        <taxon>Lymnaeidae</taxon>
        <taxon>Lymnaea</taxon>
    </lineage>
</organism>
<accession>A0AAV2I8R6</accession>
<dbReference type="Proteomes" id="UP001497497">
    <property type="component" value="Unassembled WGS sequence"/>
</dbReference>
<evidence type="ECO:0000313" key="1">
    <source>
        <dbReference type="EMBL" id="CAL1542613.1"/>
    </source>
</evidence>
<feature type="non-terminal residue" evidence="1">
    <location>
        <position position="1"/>
    </location>
</feature>
<dbReference type="EMBL" id="CAXITT010000496">
    <property type="protein sequence ID" value="CAL1542613.1"/>
    <property type="molecule type" value="Genomic_DNA"/>
</dbReference>